<proteinExistence type="predicted"/>
<comment type="caution">
    <text evidence="2">The sequence shown here is derived from an EMBL/GenBank/DDBJ whole genome shotgun (WGS) entry which is preliminary data.</text>
</comment>
<protein>
    <submittedName>
        <fullName evidence="2">Cell division protein FtsJ</fullName>
    </submittedName>
</protein>
<feature type="domain" description="Cyclic-phosphate processing Receiver" evidence="1">
    <location>
        <begin position="2"/>
        <end position="85"/>
    </location>
</feature>
<dbReference type="EMBL" id="SKFG01000001">
    <property type="protein sequence ID" value="TCZ81034.1"/>
    <property type="molecule type" value="Genomic_DNA"/>
</dbReference>
<name>A0A4R4ELA8_9BACL</name>
<dbReference type="GO" id="GO:0051301">
    <property type="term" value="P:cell division"/>
    <property type="evidence" value="ECO:0007669"/>
    <property type="project" value="UniProtKB-KW"/>
</dbReference>
<keyword evidence="2" id="KW-0132">Cell division</keyword>
<dbReference type="AlphaFoldDB" id="A0A4R4ELA8"/>
<gene>
    <name evidence="2" type="ORF">E0485_01770</name>
</gene>
<evidence type="ECO:0000313" key="3">
    <source>
        <dbReference type="Proteomes" id="UP000295418"/>
    </source>
</evidence>
<keyword evidence="2" id="KW-0131">Cell cycle</keyword>
<dbReference type="OrthoDB" id="2614698at2"/>
<dbReference type="Proteomes" id="UP000295418">
    <property type="component" value="Unassembled WGS sequence"/>
</dbReference>
<dbReference type="RefSeq" id="WP_132415926.1">
    <property type="nucleotide sequence ID" value="NZ_SKFG01000001.1"/>
</dbReference>
<accession>A0A4R4ELA8</accession>
<evidence type="ECO:0000259" key="1">
    <source>
        <dbReference type="Pfam" id="PF20274"/>
    </source>
</evidence>
<sequence>MIHVYLDDSRRCPEGFVLAKTAAECILILDEYEVDILSLDYDLGWNCPTGSEVARWIAASGKYPRKIYLHTSSYSGRVSMYETLYSCKPDEVKLYNGPMPDDILAAVAKEG</sequence>
<dbReference type="InterPro" id="IPR046909">
    <property type="entry name" value="cREC_REC"/>
</dbReference>
<dbReference type="Pfam" id="PF20274">
    <property type="entry name" value="cREC_REC"/>
    <property type="match status" value="1"/>
</dbReference>
<organism evidence="2 3">
    <name type="scientific">Paenibacillus albiflavus</name>
    <dbReference type="NCBI Taxonomy" id="2545760"/>
    <lineage>
        <taxon>Bacteria</taxon>
        <taxon>Bacillati</taxon>
        <taxon>Bacillota</taxon>
        <taxon>Bacilli</taxon>
        <taxon>Bacillales</taxon>
        <taxon>Paenibacillaceae</taxon>
        <taxon>Paenibacillus</taxon>
    </lineage>
</organism>
<keyword evidence="3" id="KW-1185">Reference proteome</keyword>
<evidence type="ECO:0000313" key="2">
    <source>
        <dbReference type="EMBL" id="TCZ81034.1"/>
    </source>
</evidence>
<reference evidence="2 3" key="1">
    <citation type="submission" date="2019-03" db="EMBL/GenBank/DDBJ databases">
        <authorList>
            <person name="Kim M.K.M."/>
        </authorList>
    </citation>
    <scope>NUCLEOTIDE SEQUENCE [LARGE SCALE GENOMIC DNA]</scope>
    <source>
        <strain evidence="2 3">18JY21-1</strain>
    </source>
</reference>